<dbReference type="EC" id="2.7.11.1" evidence="2"/>
<evidence type="ECO:0000259" key="13">
    <source>
        <dbReference type="Pfam" id="PF14380"/>
    </source>
</evidence>
<dbReference type="Proteomes" id="UP000682877">
    <property type="component" value="Chromosome 1"/>
</dbReference>
<comment type="subcellular location">
    <subcellularLocation>
        <location evidence="1">Membrane</location>
        <topology evidence="1">Single-pass type I membrane protein</topology>
    </subcellularLocation>
</comment>
<evidence type="ECO:0000313" key="15">
    <source>
        <dbReference type="Proteomes" id="UP000682877"/>
    </source>
</evidence>
<sequence length="497" mass="56110">MSLKRSSSSSFFFFLFFFFLLSSHASSQACQKTCGQIPIKYPLGTGSGCGDPRFTRYITCDPDQQTLTLTTHTGCYPITSVDYAKQEIYVTDPSMSTCACTRPSHGFGLDWDAPFSFHDDTVFTLLDCSVDESPVFTPLSNGSGRVSLCDRQSSSICTFLYSNCRAISLINLQVSTCCVYVPLDLGPSFEMDLNKLKCSSYSGFYNLGPGQESHPENWNYGIALKYKFNVFDEYPGVCGGCERSNGACGFNTQTSSFVCNCPGGINTTSDCFFLYNSASILVPWFSREWVMYPLSWVVVWMRACTTVAAPLSADLCEGDSKKAKAASRKLEKETMFEKLQSLTGEYLDLITKEQKEKRTSLTVADLAGWAKRLFKDGKHDHALEIYEWMEKKKMKFSPSQFADYVEVVGDLKGFEAAKEVFYRIDPEFDQMDLDAKNLPAFLMLVRFDALAFEDPVVERRREHFLVGRRGEYAMFEKRGRRGLPSLEDEDPLPLRRY</sequence>
<evidence type="ECO:0000256" key="5">
    <source>
        <dbReference type="ARBA" id="ARBA00022989"/>
    </source>
</evidence>
<keyword evidence="6" id="KW-0472">Membrane</keyword>
<evidence type="ECO:0000256" key="7">
    <source>
        <dbReference type="ARBA" id="ARBA00023170"/>
    </source>
</evidence>
<dbReference type="GO" id="GO:0016020">
    <property type="term" value="C:membrane"/>
    <property type="evidence" value="ECO:0007669"/>
    <property type="project" value="UniProtKB-SubCell"/>
</dbReference>
<evidence type="ECO:0000256" key="2">
    <source>
        <dbReference type="ARBA" id="ARBA00012513"/>
    </source>
</evidence>
<dbReference type="InterPro" id="IPR025287">
    <property type="entry name" value="WAK_GUB"/>
</dbReference>
<evidence type="ECO:0000256" key="3">
    <source>
        <dbReference type="ARBA" id="ARBA00022692"/>
    </source>
</evidence>
<evidence type="ECO:0000313" key="14">
    <source>
        <dbReference type="EMBL" id="CAE5957091.1"/>
    </source>
</evidence>
<feature type="chain" id="PRO_5035897278" description="non-specific serine/threonine protein kinase" evidence="11">
    <location>
        <begin position="28"/>
        <end position="497"/>
    </location>
</feature>
<evidence type="ECO:0000256" key="6">
    <source>
        <dbReference type="ARBA" id="ARBA00023136"/>
    </source>
</evidence>
<proteinExistence type="predicted"/>
<dbReference type="Pfam" id="PF13947">
    <property type="entry name" value="GUB_WAK_bind"/>
    <property type="match status" value="1"/>
</dbReference>
<accession>A0A8S1ZCY2</accession>
<dbReference type="PANTHER" id="PTHR33355:SF10">
    <property type="entry name" value="EGF-LIKE DOMAIN-CONTAINING PROTEIN"/>
    <property type="match status" value="1"/>
</dbReference>
<keyword evidence="3" id="KW-0812">Transmembrane</keyword>
<evidence type="ECO:0000256" key="1">
    <source>
        <dbReference type="ARBA" id="ARBA00004479"/>
    </source>
</evidence>
<feature type="domain" description="Wall-associated receptor kinase galacturonan-binding" evidence="12">
    <location>
        <begin position="30"/>
        <end position="92"/>
    </location>
</feature>
<dbReference type="InterPro" id="IPR032872">
    <property type="entry name" value="WAK_assoc_C"/>
</dbReference>
<comment type="catalytic activity">
    <reaction evidence="10">
        <text>L-seryl-[protein] + ATP = O-phospho-L-seryl-[protein] + ADP + H(+)</text>
        <dbReference type="Rhea" id="RHEA:17989"/>
        <dbReference type="Rhea" id="RHEA-COMP:9863"/>
        <dbReference type="Rhea" id="RHEA-COMP:11604"/>
        <dbReference type="ChEBI" id="CHEBI:15378"/>
        <dbReference type="ChEBI" id="CHEBI:29999"/>
        <dbReference type="ChEBI" id="CHEBI:30616"/>
        <dbReference type="ChEBI" id="CHEBI:83421"/>
        <dbReference type="ChEBI" id="CHEBI:456216"/>
        <dbReference type="EC" id="2.7.11.1"/>
    </reaction>
</comment>
<dbReference type="AlphaFoldDB" id="A0A8S1ZCY2"/>
<feature type="domain" description="Wall-associated receptor kinase C-terminal" evidence="13">
    <location>
        <begin position="214"/>
        <end position="263"/>
    </location>
</feature>
<protein>
    <recommendedName>
        <fullName evidence="2">non-specific serine/threonine protein kinase</fullName>
        <ecNumber evidence="2">2.7.11.1</ecNumber>
    </recommendedName>
</protein>
<keyword evidence="15" id="KW-1185">Reference proteome</keyword>
<dbReference type="EMBL" id="LR999451">
    <property type="protein sequence ID" value="CAE5957091.1"/>
    <property type="molecule type" value="Genomic_DNA"/>
</dbReference>
<dbReference type="GO" id="GO:0004674">
    <property type="term" value="F:protein serine/threonine kinase activity"/>
    <property type="evidence" value="ECO:0007669"/>
    <property type="project" value="UniProtKB-KW"/>
</dbReference>
<name>A0A8S1ZCY2_ARAAE</name>
<evidence type="ECO:0000256" key="8">
    <source>
        <dbReference type="ARBA" id="ARBA00023180"/>
    </source>
</evidence>
<reference evidence="14" key="1">
    <citation type="submission" date="2021-01" db="EMBL/GenBank/DDBJ databases">
        <authorList>
            <person name="Bezrukov I."/>
        </authorList>
    </citation>
    <scope>NUCLEOTIDE SEQUENCE</scope>
</reference>
<evidence type="ECO:0000256" key="4">
    <source>
        <dbReference type="ARBA" id="ARBA00022729"/>
    </source>
</evidence>
<evidence type="ECO:0000259" key="12">
    <source>
        <dbReference type="Pfam" id="PF13947"/>
    </source>
</evidence>
<organism evidence="14 15">
    <name type="scientific">Arabidopsis arenosa</name>
    <name type="common">Sand rock-cress</name>
    <name type="synonym">Cardaminopsis arenosa</name>
    <dbReference type="NCBI Taxonomy" id="38785"/>
    <lineage>
        <taxon>Eukaryota</taxon>
        <taxon>Viridiplantae</taxon>
        <taxon>Streptophyta</taxon>
        <taxon>Embryophyta</taxon>
        <taxon>Tracheophyta</taxon>
        <taxon>Spermatophyta</taxon>
        <taxon>Magnoliopsida</taxon>
        <taxon>eudicotyledons</taxon>
        <taxon>Gunneridae</taxon>
        <taxon>Pentapetalae</taxon>
        <taxon>rosids</taxon>
        <taxon>malvids</taxon>
        <taxon>Brassicales</taxon>
        <taxon>Brassicaceae</taxon>
        <taxon>Camelineae</taxon>
        <taxon>Arabidopsis</taxon>
    </lineage>
</organism>
<feature type="signal peptide" evidence="11">
    <location>
        <begin position="1"/>
        <end position="27"/>
    </location>
</feature>
<evidence type="ECO:0000256" key="11">
    <source>
        <dbReference type="SAM" id="SignalP"/>
    </source>
</evidence>
<keyword evidence="4 11" id="KW-0732">Signal</keyword>
<keyword evidence="7" id="KW-0675">Receptor</keyword>
<dbReference type="GO" id="GO:0030247">
    <property type="term" value="F:polysaccharide binding"/>
    <property type="evidence" value="ECO:0007669"/>
    <property type="project" value="InterPro"/>
</dbReference>
<evidence type="ECO:0000256" key="10">
    <source>
        <dbReference type="ARBA" id="ARBA00048679"/>
    </source>
</evidence>
<keyword evidence="8" id="KW-0325">Glycoprotein</keyword>
<keyword evidence="5" id="KW-1133">Transmembrane helix</keyword>
<evidence type="ECO:0000256" key="9">
    <source>
        <dbReference type="ARBA" id="ARBA00047899"/>
    </source>
</evidence>
<dbReference type="PROSITE" id="PS51257">
    <property type="entry name" value="PROKAR_LIPOPROTEIN"/>
    <property type="match status" value="1"/>
</dbReference>
<comment type="catalytic activity">
    <reaction evidence="9">
        <text>L-threonyl-[protein] + ATP = O-phospho-L-threonyl-[protein] + ADP + H(+)</text>
        <dbReference type="Rhea" id="RHEA:46608"/>
        <dbReference type="Rhea" id="RHEA-COMP:11060"/>
        <dbReference type="Rhea" id="RHEA-COMP:11605"/>
        <dbReference type="ChEBI" id="CHEBI:15378"/>
        <dbReference type="ChEBI" id="CHEBI:30013"/>
        <dbReference type="ChEBI" id="CHEBI:30616"/>
        <dbReference type="ChEBI" id="CHEBI:61977"/>
        <dbReference type="ChEBI" id="CHEBI:456216"/>
        <dbReference type="EC" id="2.7.11.1"/>
    </reaction>
</comment>
<dbReference type="PANTHER" id="PTHR33355">
    <property type="entry name" value="WALL-ASSOCIATED RECEPTOR KINASE CARBOXY-TERMINAL PROTEIN-RELATED"/>
    <property type="match status" value="1"/>
</dbReference>
<gene>
    <name evidence="14" type="ORF">AARE701A_LOCUS827</name>
</gene>
<dbReference type="Pfam" id="PF14380">
    <property type="entry name" value="WAK_assoc"/>
    <property type="match status" value="1"/>
</dbReference>